<reference evidence="2" key="1">
    <citation type="journal article" date="2023" name="Plant J.">
        <title>Genome sequences and population genomics provide insights into the demographic history, inbreeding, and mutation load of two 'living fossil' tree species of Dipteronia.</title>
        <authorList>
            <person name="Feng Y."/>
            <person name="Comes H.P."/>
            <person name="Chen J."/>
            <person name="Zhu S."/>
            <person name="Lu R."/>
            <person name="Zhang X."/>
            <person name="Li P."/>
            <person name="Qiu J."/>
            <person name="Olsen K.M."/>
            <person name="Qiu Y."/>
        </authorList>
    </citation>
    <scope>NUCLEOTIDE SEQUENCE</scope>
    <source>
        <strain evidence="2">KIB01</strain>
    </source>
</reference>
<proteinExistence type="predicted"/>
<dbReference type="EMBL" id="JANJYI010000005">
    <property type="protein sequence ID" value="KAK2649346.1"/>
    <property type="molecule type" value="Genomic_DNA"/>
</dbReference>
<evidence type="ECO:0000256" key="1">
    <source>
        <dbReference type="SAM" id="MobiDB-lite"/>
    </source>
</evidence>
<comment type="caution">
    <text evidence="2">The sequence shown here is derived from an EMBL/GenBank/DDBJ whole genome shotgun (WGS) entry which is preliminary data.</text>
</comment>
<feature type="compositionally biased region" description="Polar residues" evidence="1">
    <location>
        <begin position="40"/>
        <end position="50"/>
    </location>
</feature>
<keyword evidence="3" id="KW-1185">Reference proteome</keyword>
<evidence type="ECO:0000313" key="3">
    <source>
        <dbReference type="Proteomes" id="UP001280121"/>
    </source>
</evidence>
<accession>A0AAD9U7I2</accession>
<protein>
    <submittedName>
        <fullName evidence="2">Uncharacterized protein</fullName>
    </submittedName>
</protein>
<dbReference type="Proteomes" id="UP001280121">
    <property type="component" value="Unassembled WGS sequence"/>
</dbReference>
<dbReference type="AlphaFoldDB" id="A0AAD9U7I2"/>
<organism evidence="2 3">
    <name type="scientific">Dipteronia dyeriana</name>
    <dbReference type="NCBI Taxonomy" id="168575"/>
    <lineage>
        <taxon>Eukaryota</taxon>
        <taxon>Viridiplantae</taxon>
        <taxon>Streptophyta</taxon>
        <taxon>Embryophyta</taxon>
        <taxon>Tracheophyta</taxon>
        <taxon>Spermatophyta</taxon>
        <taxon>Magnoliopsida</taxon>
        <taxon>eudicotyledons</taxon>
        <taxon>Gunneridae</taxon>
        <taxon>Pentapetalae</taxon>
        <taxon>rosids</taxon>
        <taxon>malvids</taxon>
        <taxon>Sapindales</taxon>
        <taxon>Sapindaceae</taxon>
        <taxon>Hippocastanoideae</taxon>
        <taxon>Acereae</taxon>
        <taxon>Dipteronia</taxon>
    </lineage>
</organism>
<gene>
    <name evidence="2" type="ORF">Ddye_016835</name>
</gene>
<name>A0AAD9U7I2_9ROSI</name>
<evidence type="ECO:0000313" key="2">
    <source>
        <dbReference type="EMBL" id="KAK2649346.1"/>
    </source>
</evidence>
<sequence length="98" mass="11118">MEEIPYMGSTSTPFLSPPYGESFIKLLQGDGGIPKKTHSEYNSSCQPNESGEQHISKKQKKRKCDEEREKMREIISVLKKSGDKGPTVQECMKVLRKL</sequence>
<feature type="region of interest" description="Disordered" evidence="1">
    <location>
        <begin position="26"/>
        <end position="68"/>
    </location>
</feature>